<reference evidence="2 3" key="1">
    <citation type="submission" date="2019-03" db="EMBL/GenBank/DDBJ databases">
        <title>Genomic Encyclopedia of Archaeal and Bacterial Type Strains, Phase II (KMG-II): from individual species to whole genera.</title>
        <authorList>
            <person name="Goeker M."/>
        </authorList>
    </citation>
    <scope>NUCLEOTIDE SEQUENCE [LARGE SCALE GENOMIC DNA]</scope>
    <source>
        <strain evidence="2 3">DSM 45499</strain>
    </source>
</reference>
<dbReference type="PRINTS" id="PR00081">
    <property type="entry name" value="GDHRDH"/>
</dbReference>
<evidence type="ECO:0000313" key="3">
    <source>
        <dbReference type="Proteomes" id="UP000294927"/>
    </source>
</evidence>
<accession>A0A4R7VN53</accession>
<organism evidence="2 3">
    <name type="scientific">Actinophytocola oryzae</name>
    <dbReference type="NCBI Taxonomy" id="502181"/>
    <lineage>
        <taxon>Bacteria</taxon>
        <taxon>Bacillati</taxon>
        <taxon>Actinomycetota</taxon>
        <taxon>Actinomycetes</taxon>
        <taxon>Pseudonocardiales</taxon>
        <taxon>Pseudonocardiaceae</taxon>
    </lineage>
</organism>
<keyword evidence="3" id="KW-1185">Reference proteome</keyword>
<dbReference type="InterPro" id="IPR002347">
    <property type="entry name" value="SDR_fam"/>
</dbReference>
<sequence>MSDGAWDSVIAVNLSSQLAVNDALLDADVLRANGRIVGVSSIAGIAGNNGQTNYATSKAGVIGMVDAYAPVLAARGATINAVAPGFIETKMTAAVPLFVREAGRRMSSLAQGGLPVDVAETIAWYASPASGAVNGNVVRVCGQSLLGA</sequence>
<evidence type="ECO:0000256" key="1">
    <source>
        <dbReference type="ARBA" id="ARBA00006484"/>
    </source>
</evidence>
<dbReference type="PANTHER" id="PTHR42760:SF78">
    <property type="entry name" value="3-OXOACYL-[ACYL-CARRIER-PROTEIN] REDUCTASE [NADH]"/>
    <property type="match status" value="1"/>
</dbReference>
<dbReference type="InterPro" id="IPR036291">
    <property type="entry name" value="NAD(P)-bd_dom_sf"/>
</dbReference>
<dbReference type="SUPFAM" id="SSF51735">
    <property type="entry name" value="NAD(P)-binding Rossmann-fold domains"/>
    <property type="match status" value="1"/>
</dbReference>
<dbReference type="EMBL" id="SOCP01000006">
    <property type="protein sequence ID" value="TDV50748.1"/>
    <property type="molecule type" value="Genomic_DNA"/>
</dbReference>
<name>A0A4R7VN53_9PSEU</name>
<comment type="caution">
    <text evidence="2">The sequence shown here is derived from an EMBL/GenBank/DDBJ whole genome shotgun (WGS) entry which is preliminary data.</text>
</comment>
<comment type="similarity">
    <text evidence="1">Belongs to the short-chain dehydrogenases/reductases (SDR) family.</text>
</comment>
<dbReference type="GO" id="GO:0016616">
    <property type="term" value="F:oxidoreductase activity, acting on the CH-OH group of donors, NAD or NADP as acceptor"/>
    <property type="evidence" value="ECO:0007669"/>
    <property type="project" value="TreeGrafter"/>
</dbReference>
<evidence type="ECO:0000313" key="2">
    <source>
        <dbReference type="EMBL" id="TDV50748.1"/>
    </source>
</evidence>
<dbReference type="Gene3D" id="3.40.50.720">
    <property type="entry name" value="NAD(P)-binding Rossmann-like Domain"/>
    <property type="match status" value="1"/>
</dbReference>
<dbReference type="PANTHER" id="PTHR42760">
    <property type="entry name" value="SHORT-CHAIN DEHYDROGENASES/REDUCTASES FAMILY MEMBER"/>
    <property type="match status" value="1"/>
</dbReference>
<dbReference type="AlphaFoldDB" id="A0A4R7VN53"/>
<dbReference type="Pfam" id="PF13561">
    <property type="entry name" value="adh_short_C2"/>
    <property type="match status" value="1"/>
</dbReference>
<gene>
    <name evidence="2" type="ORF">CLV71_10689</name>
</gene>
<dbReference type="InterPro" id="IPR020904">
    <property type="entry name" value="Sc_DH/Rdtase_CS"/>
</dbReference>
<protein>
    <submittedName>
        <fullName evidence="2">Enoyl-ACP reductase-like protein</fullName>
    </submittedName>
</protein>
<proteinExistence type="inferred from homology"/>
<dbReference type="Proteomes" id="UP000294927">
    <property type="component" value="Unassembled WGS sequence"/>
</dbReference>
<dbReference type="PROSITE" id="PS00061">
    <property type="entry name" value="ADH_SHORT"/>
    <property type="match status" value="1"/>
</dbReference>